<comment type="similarity">
    <text evidence="1">Belongs to the glycosyl hydrolase 18 family. Chitinase class II subfamily.</text>
</comment>
<comment type="caution">
    <text evidence="13">The sequence shown here is derived from an EMBL/GenBank/DDBJ whole genome shotgun (WGS) entry which is preliminary data.</text>
</comment>
<evidence type="ECO:0000313" key="14">
    <source>
        <dbReference type="Proteomes" id="UP001530400"/>
    </source>
</evidence>
<feature type="compositionally biased region" description="Low complexity" evidence="8">
    <location>
        <begin position="504"/>
        <end position="527"/>
    </location>
</feature>
<evidence type="ECO:0000256" key="5">
    <source>
        <dbReference type="ARBA" id="ARBA00023295"/>
    </source>
</evidence>
<dbReference type="InterPro" id="IPR029070">
    <property type="entry name" value="Chitinase_insertion_sf"/>
</dbReference>
<dbReference type="InterPro" id="IPR001002">
    <property type="entry name" value="Chitin-bd_1"/>
</dbReference>
<feature type="domain" description="Chitin-binding type-2" evidence="10">
    <location>
        <begin position="540"/>
        <end position="594"/>
    </location>
</feature>
<feature type="disulfide bond" evidence="6">
    <location>
        <begin position="25"/>
        <end position="40"/>
    </location>
</feature>
<feature type="domain" description="GH18" evidence="12">
    <location>
        <begin position="156"/>
        <end position="503"/>
    </location>
</feature>
<keyword evidence="3 7" id="KW-0378">Hydrolase</keyword>
<evidence type="ECO:0000259" key="11">
    <source>
        <dbReference type="PROSITE" id="PS50941"/>
    </source>
</evidence>
<dbReference type="AlphaFoldDB" id="A0ABD3NM47"/>
<evidence type="ECO:0000256" key="3">
    <source>
        <dbReference type="ARBA" id="ARBA00022801"/>
    </source>
</evidence>
<dbReference type="SUPFAM" id="SSF57625">
    <property type="entry name" value="Invertebrate chitin-binding proteins"/>
    <property type="match status" value="2"/>
</dbReference>
<feature type="signal peptide" evidence="9">
    <location>
        <begin position="1"/>
        <end position="22"/>
    </location>
</feature>
<dbReference type="Pfam" id="PF00704">
    <property type="entry name" value="Glyco_hydro_18"/>
    <property type="match status" value="1"/>
</dbReference>
<dbReference type="SMART" id="SM00270">
    <property type="entry name" value="ChtBD1"/>
    <property type="match status" value="1"/>
</dbReference>
<organism evidence="13 14">
    <name type="scientific">Cyclotella atomus</name>
    <dbReference type="NCBI Taxonomy" id="382360"/>
    <lineage>
        <taxon>Eukaryota</taxon>
        <taxon>Sar</taxon>
        <taxon>Stramenopiles</taxon>
        <taxon>Ochrophyta</taxon>
        <taxon>Bacillariophyta</taxon>
        <taxon>Coscinodiscophyceae</taxon>
        <taxon>Thalassiosirophycidae</taxon>
        <taxon>Stephanodiscales</taxon>
        <taxon>Stephanodiscaceae</taxon>
        <taxon>Cyclotella</taxon>
    </lineage>
</organism>
<dbReference type="GO" id="GO:1901135">
    <property type="term" value="P:carbohydrate derivative metabolic process"/>
    <property type="evidence" value="ECO:0007669"/>
    <property type="project" value="UniProtKB-ARBA"/>
</dbReference>
<keyword evidence="9" id="KW-0732">Signal</keyword>
<keyword evidence="14" id="KW-1185">Reference proteome</keyword>
<dbReference type="InterPro" id="IPR017853">
    <property type="entry name" value="GH"/>
</dbReference>
<protein>
    <recommendedName>
        <fullName evidence="15">Chitinase</fullName>
    </recommendedName>
</protein>
<dbReference type="GO" id="GO:0008061">
    <property type="term" value="F:chitin binding"/>
    <property type="evidence" value="ECO:0007669"/>
    <property type="project" value="UniProtKB-UniRule"/>
</dbReference>
<accession>A0ABD3NM47</accession>
<dbReference type="InterPro" id="IPR036508">
    <property type="entry name" value="Chitin-bd_dom_sf"/>
</dbReference>
<dbReference type="PROSITE" id="PS50941">
    <property type="entry name" value="CHIT_BIND_I_2"/>
    <property type="match status" value="1"/>
</dbReference>
<keyword evidence="4 6" id="KW-1015">Disulfide bond</keyword>
<dbReference type="InterPro" id="IPR050314">
    <property type="entry name" value="Glycosyl_Hydrlase_18"/>
</dbReference>
<dbReference type="Proteomes" id="UP001530400">
    <property type="component" value="Unassembled WGS sequence"/>
</dbReference>
<evidence type="ECO:0000256" key="8">
    <source>
        <dbReference type="SAM" id="MobiDB-lite"/>
    </source>
</evidence>
<feature type="disulfide bond" evidence="6">
    <location>
        <begin position="39"/>
        <end position="53"/>
    </location>
</feature>
<dbReference type="Gene3D" id="3.30.60.10">
    <property type="entry name" value="Endochitinase-like"/>
    <property type="match status" value="1"/>
</dbReference>
<dbReference type="InterPro" id="IPR018371">
    <property type="entry name" value="Chitin-binding_1_CS"/>
</dbReference>
<evidence type="ECO:0000259" key="10">
    <source>
        <dbReference type="PROSITE" id="PS50940"/>
    </source>
</evidence>
<feature type="domain" description="Chitin-binding type-2" evidence="10">
    <location>
        <begin position="618"/>
        <end position="676"/>
    </location>
</feature>
<reference evidence="13 14" key="1">
    <citation type="submission" date="2024-10" db="EMBL/GenBank/DDBJ databases">
        <title>Updated reference genomes for cyclostephanoid diatoms.</title>
        <authorList>
            <person name="Roberts W.R."/>
            <person name="Alverson A.J."/>
        </authorList>
    </citation>
    <scope>NUCLEOTIDE SEQUENCE [LARGE SCALE GENOMIC DNA]</scope>
    <source>
        <strain evidence="13 14">AJA010-31</strain>
    </source>
</reference>
<evidence type="ECO:0008006" key="15">
    <source>
        <dbReference type="Google" id="ProtNLM"/>
    </source>
</evidence>
<dbReference type="Gene3D" id="3.20.20.80">
    <property type="entry name" value="Glycosidases"/>
    <property type="match status" value="1"/>
</dbReference>
<dbReference type="PANTHER" id="PTHR11177:SF333">
    <property type="entry name" value="CHITINASE"/>
    <property type="match status" value="1"/>
</dbReference>
<evidence type="ECO:0000256" key="9">
    <source>
        <dbReference type="SAM" id="SignalP"/>
    </source>
</evidence>
<dbReference type="EMBL" id="JALLPJ020001112">
    <property type="protein sequence ID" value="KAL3776197.1"/>
    <property type="molecule type" value="Genomic_DNA"/>
</dbReference>
<dbReference type="Pfam" id="PF00187">
    <property type="entry name" value="Chitin_bind_1"/>
    <property type="match status" value="1"/>
</dbReference>
<name>A0ABD3NM47_9STRA</name>
<feature type="disulfide bond" evidence="6">
    <location>
        <begin position="34"/>
        <end position="46"/>
    </location>
</feature>
<dbReference type="Pfam" id="PF01607">
    <property type="entry name" value="CBM_14"/>
    <property type="match status" value="2"/>
</dbReference>
<dbReference type="PANTHER" id="PTHR11177">
    <property type="entry name" value="CHITINASE"/>
    <property type="match status" value="1"/>
</dbReference>
<evidence type="ECO:0000259" key="12">
    <source>
        <dbReference type="PROSITE" id="PS51910"/>
    </source>
</evidence>
<dbReference type="Gene3D" id="3.10.50.10">
    <property type="match status" value="1"/>
</dbReference>
<dbReference type="InterPro" id="IPR011583">
    <property type="entry name" value="Chitinase_II/V-like_cat"/>
</dbReference>
<evidence type="ECO:0000256" key="6">
    <source>
        <dbReference type="PROSITE-ProRule" id="PRU00261"/>
    </source>
</evidence>
<feature type="region of interest" description="Disordered" evidence="8">
    <location>
        <begin position="504"/>
        <end position="533"/>
    </location>
</feature>
<dbReference type="PROSITE" id="PS51910">
    <property type="entry name" value="GH18_2"/>
    <property type="match status" value="1"/>
</dbReference>
<dbReference type="CDD" id="cd06921">
    <property type="entry name" value="ChtBD1_GH19_hevein"/>
    <property type="match status" value="1"/>
</dbReference>
<dbReference type="PROSITE" id="PS01095">
    <property type="entry name" value="GH18_1"/>
    <property type="match status" value="1"/>
</dbReference>
<keyword evidence="2 6" id="KW-0147">Chitin-binding</keyword>
<gene>
    <name evidence="13" type="ORF">ACHAWO_009189</name>
</gene>
<evidence type="ECO:0000256" key="2">
    <source>
        <dbReference type="ARBA" id="ARBA00022669"/>
    </source>
</evidence>
<dbReference type="InterPro" id="IPR001223">
    <property type="entry name" value="Glyco_hydro18_cat"/>
</dbReference>
<dbReference type="Gene3D" id="2.170.140.10">
    <property type="entry name" value="Chitin binding domain"/>
    <property type="match status" value="2"/>
</dbReference>
<dbReference type="SUPFAM" id="SSF57016">
    <property type="entry name" value="Plant lectins/antimicrobial peptides"/>
    <property type="match status" value="1"/>
</dbReference>
<dbReference type="SUPFAM" id="SSF51445">
    <property type="entry name" value="(Trans)glycosidases"/>
    <property type="match status" value="1"/>
</dbReference>
<dbReference type="SMART" id="SM00494">
    <property type="entry name" value="ChtBD2"/>
    <property type="match status" value="2"/>
</dbReference>
<dbReference type="PROSITE" id="PS00026">
    <property type="entry name" value="CHIT_BIND_I_1"/>
    <property type="match status" value="1"/>
</dbReference>
<proteinExistence type="inferred from homology"/>
<dbReference type="InterPro" id="IPR002557">
    <property type="entry name" value="Chitin-bd_dom"/>
</dbReference>
<dbReference type="InterPro" id="IPR001579">
    <property type="entry name" value="Glyco_hydro_18_chit_AS"/>
</dbReference>
<dbReference type="GO" id="GO:0004553">
    <property type="term" value="F:hydrolase activity, hydrolyzing O-glycosyl compounds"/>
    <property type="evidence" value="ECO:0007669"/>
    <property type="project" value="UniProtKB-ARBA"/>
</dbReference>
<dbReference type="PROSITE" id="PS50940">
    <property type="entry name" value="CHIT_BIND_II"/>
    <property type="match status" value="2"/>
</dbReference>
<keyword evidence="5 7" id="KW-0326">Glycosidase</keyword>
<evidence type="ECO:0000256" key="4">
    <source>
        <dbReference type="ARBA" id="ARBA00023157"/>
    </source>
</evidence>
<evidence type="ECO:0000256" key="7">
    <source>
        <dbReference type="RuleBase" id="RU000489"/>
    </source>
</evidence>
<sequence>MTTRRSIVSFFIVALLFVIVGAQQCGSQAGGALCPSGYCCSTYGWCGTSLAYCGPGCQSGPCSTSYTPGAVYNFNYCGSSWVNANSMCDTSCPGGSSSECPTGQLCYADCTACSAVLAATASPTISAQPITPSPTRSPVTNAPTPAYTCNTVKRNSVNFGYYQSWAIYRNGNCNPLSAGDIDVASFGYTHLAFSFAGISWNGLIEPYNGSGEFYAMYSSFNSLKTSNPGLKTLIAVGGWTFEQSKFVYVSSTAASRSAFAASVVAFLEDNGFDGIDLDWEYPVTRQGTVADYANYPLLCQALRTAFNNAGHSDWLITIATSINPSKIAQGYDMVNMAPHVDWFNIMSYDIYGSWDTTAGANSDLPYIQNTMNYIYNLGISRDKLVLGLAAYGRSMTLSSTSCTTDGCAVSGAGLTGCHGEAGNLPYFQIDETYIQTGNYDSLLLNAVSGTMEIVTGGNRYFTSYDSPETLGIKYRYALDNCMRGVMWWAVDLIKEPIDFFEVAPSSSPSESSSPTTETRNPTSRPTNKPTGSPTVMPPCGVSCPAGSNSLLPTMNCLGFYYCVSGSASGVILCPTGTLFDVNIQGCNWAYAVSCQCFGGTGPSPTTTAAPTPPSIPLTDLCRACPISNWDMVGASDCSGFYHCISGSPSNFIACPQGTLWSASIKGCDYPWRTECTCSG</sequence>
<dbReference type="SMART" id="SM00636">
    <property type="entry name" value="Glyco_18"/>
    <property type="match status" value="1"/>
</dbReference>
<evidence type="ECO:0000256" key="1">
    <source>
        <dbReference type="ARBA" id="ARBA00009121"/>
    </source>
</evidence>
<comment type="caution">
    <text evidence="6">Lacks conserved residue(s) required for the propagation of feature annotation.</text>
</comment>
<feature type="chain" id="PRO_5044787669" description="Chitinase" evidence="9">
    <location>
        <begin position="23"/>
        <end position="679"/>
    </location>
</feature>
<dbReference type="InterPro" id="IPR036861">
    <property type="entry name" value="Endochitinase-like_sf"/>
</dbReference>
<feature type="domain" description="Chitin-binding type-1" evidence="11">
    <location>
        <begin position="22"/>
        <end position="64"/>
    </location>
</feature>
<evidence type="ECO:0000313" key="13">
    <source>
        <dbReference type="EMBL" id="KAL3776197.1"/>
    </source>
</evidence>